<proteinExistence type="inferred from homology"/>
<dbReference type="InterPro" id="IPR006076">
    <property type="entry name" value="FAD-dep_OxRdtase"/>
</dbReference>
<keyword evidence="5 10" id="KW-0560">Oxidoreductase</keyword>
<evidence type="ECO:0000259" key="9">
    <source>
        <dbReference type="Pfam" id="PF01266"/>
    </source>
</evidence>
<evidence type="ECO:0000256" key="7">
    <source>
        <dbReference type="ARBA" id="ARBA00039751"/>
    </source>
</evidence>
<keyword evidence="4" id="KW-0274">FAD</keyword>
<comment type="catalytic activity">
    <reaction evidence="8">
        <text>a D-alpha-amino acid + O2 + H2O = a 2-oxocarboxylate + H2O2 + NH4(+)</text>
        <dbReference type="Rhea" id="RHEA:21816"/>
        <dbReference type="ChEBI" id="CHEBI:15377"/>
        <dbReference type="ChEBI" id="CHEBI:15379"/>
        <dbReference type="ChEBI" id="CHEBI:16240"/>
        <dbReference type="ChEBI" id="CHEBI:28938"/>
        <dbReference type="ChEBI" id="CHEBI:35179"/>
        <dbReference type="ChEBI" id="CHEBI:59871"/>
        <dbReference type="EC" id="1.4.3.3"/>
    </reaction>
    <physiologicalReaction direction="left-to-right" evidence="8">
        <dbReference type="Rhea" id="RHEA:21817"/>
    </physiologicalReaction>
</comment>
<reference evidence="10" key="1">
    <citation type="submission" date="2023-06" db="EMBL/GenBank/DDBJ databases">
        <title>Draft genome sequence of Nocardioides sp. SOB72.</title>
        <authorList>
            <person name="Zhang G."/>
        </authorList>
    </citation>
    <scope>NUCLEOTIDE SEQUENCE</scope>
    <source>
        <strain evidence="10">SOB72</strain>
    </source>
</reference>
<comment type="caution">
    <text evidence="10">The sequence shown here is derived from an EMBL/GenBank/DDBJ whole genome shotgun (WGS) entry which is preliminary data.</text>
</comment>
<dbReference type="RefSeq" id="WP_300961924.1">
    <property type="nucleotide sequence ID" value="NZ_JAUHJR010000007.1"/>
</dbReference>
<dbReference type="PANTHER" id="PTHR11530:SF11">
    <property type="entry name" value="D-ASPARTATE OXIDASE"/>
    <property type="match status" value="1"/>
</dbReference>
<dbReference type="GO" id="GO:0016491">
    <property type="term" value="F:oxidoreductase activity"/>
    <property type="evidence" value="ECO:0007669"/>
    <property type="project" value="UniProtKB-KW"/>
</dbReference>
<feature type="domain" description="FAD dependent oxidoreductase" evidence="9">
    <location>
        <begin position="3"/>
        <end position="301"/>
    </location>
</feature>
<evidence type="ECO:0000313" key="10">
    <source>
        <dbReference type="EMBL" id="MDN4162781.1"/>
    </source>
</evidence>
<name>A0ABT8EX71_9ACTN</name>
<dbReference type="InterPro" id="IPR023209">
    <property type="entry name" value="DAO"/>
</dbReference>
<dbReference type="SUPFAM" id="SSF51971">
    <property type="entry name" value="Nucleotide-binding domain"/>
    <property type="match status" value="1"/>
</dbReference>
<dbReference type="SUPFAM" id="SSF54373">
    <property type="entry name" value="FAD-linked reductases, C-terminal domain"/>
    <property type="match status" value="1"/>
</dbReference>
<dbReference type="PANTHER" id="PTHR11530">
    <property type="entry name" value="D-AMINO ACID OXIDASE"/>
    <property type="match status" value="1"/>
</dbReference>
<dbReference type="Gene3D" id="3.30.9.10">
    <property type="entry name" value="D-Amino Acid Oxidase, subunit A, domain 2"/>
    <property type="match status" value="1"/>
</dbReference>
<dbReference type="Pfam" id="PF01266">
    <property type="entry name" value="DAO"/>
    <property type="match status" value="1"/>
</dbReference>
<protein>
    <recommendedName>
        <fullName evidence="7">D-amino-acid oxidase</fullName>
        <ecNumber evidence="6">1.4.3.3</ecNumber>
    </recommendedName>
</protein>
<sequence length="314" mass="33312">MARVIVVGAGVSGLTCAVRLLEAGHRVDVVARDLPLETTSAVAAAIWYPYRALPQERVTAWSATSYAAFERLAEQDGTGVRMVPGTEVHATTRPDPWWLSAVPGLERTDRVPAGWGAGWTFTTPLVEMPTYLRWLAARVESLGGTLTRLNLRDLPTGGDVVVDCAGIGARLLAADLSVVPVRGQVLHLEQVGLDHWWLDGGDEGRPPTYVVPRSGDIVVGGTDEEGDWSRTPDAGTAAEILERATRLVPALAGARVLRHKVGLRPARPAVRVERVGRVVHCYGHGGAGVTLSWGCADEVATLVGTPADPGAPTP</sequence>
<gene>
    <name evidence="10" type="ORF">QWY29_15540</name>
</gene>
<accession>A0ABT8EX71</accession>
<evidence type="ECO:0000313" key="11">
    <source>
        <dbReference type="Proteomes" id="UP001168537"/>
    </source>
</evidence>
<evidence type="ECO:0000256" key="1">
    <source>
        <dbReference type="ARBA" id="ARBA00001974"/>
    </source>
</evidence>
<evidence type="ECO:0000256" key="8">
    <source>
        <dbReference type="ARBA" id="ARBA00049547"/>
    </source>
</evidence>
<organism evidence="10 11">
    <name type="scientific">Nocardioides abyssi</name>
    <dbReference type="NCBI Taxonomy" id="3058370"/>
    <lineage>
        <taxon>Bacteria</taxon>
        <taxon>Bacillati</taxon>
        <taxon>Actinomycetota</taxon>
        <taxon>Actinomycetes</taxon>
        <taxon>Propionibacteriales</taxon>
        <taxon>Nocardioidaceae</taxon>
        <taxon>Nocardioides</taxon>
    </lineage>
</organism>
<dbReference type="Proteomes" id="UP001168537">
    <property type="component" value="Unassembled WGS sequence"/>
</dbReference>
<evidence type="ECO:0000256" key="2">
    <source>
        <dbReference type="ARBA" id="ARBA00006730"/>
    </source>
</evidence>
<evidence type="ECO:0000256" key="4">
    <source>
        <dbReference type="ARBA" id="ARBA00022827"/>
    </source>
</evidence>
<dbReference type="EMBL" id="JAUHJR010000007">
    <property type="protein sequence ID" value="MDN4162781.1"/>
    <property type="molecule type" value="Genomic_DNA"/>
</dbReference>
<evidence type="ECO:0000256" key="3">
    <source>
        <dbReference type="ARBA" id="ARBA00022630"/>
    </source>
</evidence>
<comment type="cofactor">
    <cofactor evidence="1">
        <name>FAD</name>
        <dbReference type="ChEBI" id="CHEBI:57692"/>
    </cofactor>
</comment>
<dbReference type="Gene3D" id="3.40.50.720">
    <property type="entry name" value="NAD(P)-binding Rossmann-like Domain"/>
    <property type="match status" value="1"/>
</dbReference>
<evidence type="ECO:0000256" key="5">
    <source>
        <dbReference type="ARBA" id="ARBA00023002"/>
    </source>
</evidence>
<dbReference type="PIRSF" id="PIRSF000189">
    <property type="entry name" value="D-aa_oxidase"/>
    <property type="match status" value="1"/>
</dbReference>
<keyword evidence="3" id="KW-0285">Flavoprotein</keyword>
<comment type="similarity">
    <text evidence="2">Belongs to the DAMOX/DASOX family.</text>
</comment>
<dbReference type="EC" id="1.4.3.3" evidence="6"/>
<evidence type="ECO:0000256" key="6">
    <source>
        <dbReference type="ARBA" id="ARBA00039101"/>
    </source>
</evidence>
<keyword evidence="11" id="KW-1185">Reference proteome</keyword>